<reference evidence="2" key="1">
    <citation type="journal article" date="2019" name="Int. J. Syst. Evol. Microbiol.">
        <title>The Global Catalogue of Microorganisms (GCM) 10K type strain sequencing project: providing services to taxonomists for standard genome sequencing and annotation.</title>
        <authorList>
            <consortium name="The Broad Institute Genomics Platform"/>
            <consortium name="The Broad Institute Genome Sequencing Center for Infectious Disease"/>
            <person name="Wu L."/>
            <person name="Ma J."/>
        </authorList>
    </citation>
    <scope>NUCLEOTIDE SEQUENCE [LARGE SCALE GENOMIC DNA]</scope>
    <source>
        <strain evidence="2">JCM 31405</strain>
    </source>
</reference>
<dbReference type="Proteomes" id="UP000644548">
    <property type="component" value="Unassembled WGS sequence"/>
</dbReference>
<protein>
    <submittedName>
        <fullName evidence="1">Uncharacterized protein</fullName>
    </submittedName>
</protein>
<accession>A0ABQ2S618</accession>
<dbReference type="EMBL" id="BMQN01000006">
    <property type="protein sequence ID" value="GGR98151.1"/>
    <property type="molecule type" value="Genomic_DNA"/>
</dbReference>
<evidence type="ECO:0000313" key="2">
    <source>
        <dbReference type="Proteomes" id="UP000644548"/>
    </source>
</evidence>
<evidence type="ECO:0000313" key="1">
    <source>
        <dbReference type="EMBL" id="GGR98151.1"/>
    </source>
</evidence>
<name>A0ABQ2S618_9DEIO</name>
<keyword evidence="2" id="KW-1185">Reference proteome</keyword>
<comment type="caution">
    <text evidence="1">The sequence shown here is derived from an EMBL/GenBank/DDBJ whole genome shotgun (WGS) entry which is preliminary data.</text>
</comment>
<sequence length="61" mass="7119">MNAPAQTERLRRRNDLWQQLRTTEPGSVTFERTLTELGTLTGWERRRILAGLGLQEDHGER</sequence>
<gene>
    <name evidence="1" type="ORF">GCM10008960_25980</name>
</gene>
<organism evidence="1 2">
    <name type="scientific">Deinococcus sedimenti</name>
    <dbReference type="NCBI Taxonomy" id="1867090"/>
    <lineage>
        <taxon>Bacteria</taxon>
        <taxon>Thermotogati</taxon>
        <taxon>Deinococcota</taxon>
        <taxon>Deinococci</taxon>
        <taxon>Deinococcales</taxon>
        <taxon>Deinococcaceae</taxon>
        <taxon>Deinococcus</taxon>
    </lineage>
</organism>
<proteinExistence type="predicted"/>